<dbReference type="SUPFAM" id="SSF54631">
    <property type="entry name" value="CBS-domain pair"/>
    <property type="match status" value="1"/>
</dbReference>
<dbReference type="SMART" id="SM01091">
    <property type="entry name" value="CorC_HlyC"/>
    <property type="match status" value="1"/>
</dbReference>
<dbReference type="GO" id="GO:0005886">
    <property type="term" value="C:plasma membrane"/>
    <property type="evidence" value="ECO:0007669"/>
    <property type="project" value="UniProtKB-SubCell"/>
</dbReference>
<accession>F8GML3</accession>
<dbReference type="KEGG" id="cnc:CNE_2c11870"/>
<dbReference type="Gene3D" id="3.30.465.10">
    <property type="match status" value="1"/>
</dbReference>
<dbReference type="SUPFAM" id="SSF56176">
    <property type="entry name" value="FAD-binding/transporter-associated domain-like"/>
    <property type="match status" value="1"/>
</dbReference>
<comment type="subcellular location">
    <subcellularLocation>
        <location evidence="1">Cell membrane</location>
        <topology evidence="1">Multi-pass membrane protein</topology>
    </subcellularLocation>
</comment>
<dbReference type="EMBL" id="CP002878">
    <property type="protein sequence ID" value="AEI80151.1"/>
    <property type="molecule type" value="Genomic_DNA"/>
</dbReference>
<dbReference type="InterPro" id="IPR002550">
    <property type="entry name" value="CNNM"/>
</dbReference>
<evidence type="ECO:0000256" key="5">
    <source>
        <dbReference type="ARBA" id="ARBA00022989"/>
    </source>
</evidence>
<gene>
    <name evidence="13" type="ordered locus">CNE_2c11870</name>
</gene>
<dbReference type="PROSITE" id="PS51371">
    <property type="entry name" value="CBS"/>
    <property type="match status" value="2"/>
</dbReference>
<evidence type="ECO:0000256" key="8">
    <source>
        <dbReference type="PROSITE-ProRule" id="PRU00703"/>
    </source>
</evidence>
<organism evidence="13 14">
    <name type="scientific">Cupriavidus necator (strain ATCC 43291 / DSM 13513 / CCUG 52238 / LMG 8453 / N-1)</name>
    <name type="common">Ralstonia eutropha</name>
    <dbReference type="NCBI Taxonomy" id="1042878"/>
    <lineage>
        <taxon>Bacteria</taxon>
        <taxon>Pseudomonadati</taxon>
        <taxon>Pseudomonadota</taxon>
        <taxon>Betaproteobacteria</taxon>
        <taxon>Burkholderiales</taxon>
        <taxon>Burkholderiaceae</taxon>
        <taxon>Cupriavidus</taxon>
    </lineage>
</organism>
<dbReference type="InterPro" id="IPR000644">
    <property type="entry name" value="CBS_dom"/>
</dbReference>
<keyword evidence="7 9" id="KW-0472">Membrane</keyword>
<dbReference type="CDD" id="cd04590">
    <property type="entry name" value="CBS_pair_CorC_HlyC_assoc"/>
    <property type="match status" value="1"/>
</dbReference>
<feature type="transmembrane region" description="Helical" evidence="10">
    <location>
        <begin position="114"/>
        <end position="135"/>
    </location>
</feature>
<evidence type="ECO:0000259" key="12">
    <source>
        <dbReference type="PROSITE" id="PS51846"/>
    </source>
</evidence>
<feature type="domain" description="CBS" evidence="11">
    <location>
        <begin position="231"/>
        <end position="292"/>
    </location>
</feature>
<evidence type="ECO:0000313" key="14">
    <source>
        <dbReference type="Proteomes" id="UP000006798"/>
    </source>
</evidence>
<evidence type="ECO:0000256" key="9">
    <source>
        <dbReference type="PROSITE-ProRule" id="PRU01193"/>
    </source>
</evidence>
<protein>
    <submittedName>
        <fullName evidence="13">CBS domain containing protein</fullName>
    </submittedName>
</protein>
<dbReference type="InterPro" id="IPR046342">
    <property type="entry name" value="CBS_dom_sf"/>
</dbReference>
<dbReference type="InterPro" id="IPR051676">
    <property type="entry name" value="UPF0053_domain"/>
</dbReference>
<evidence type="ECO:0000256" key="4">
    <source>
        <dbReference type="ARBA" id="ARBA00022737"/>
    </source>
</evidence>
<dbReference type="InterPro" id="IPR036318">
    <property type="entry name" value="FAD-bd_PCMH-like_sf"/>
</dbReference>
<evidence type="ECO:0000256" key="10">
    <source>
        <dbReference type="SAM" id="Phobius"/>
    </source>
</evidence>
<keyword evidence="4" id="KW-0677">Repeat</keyword>
<dbReference type="Pfam" id="PF01595">
    <property type="entry name" value="CNNM"/>
    <property type="match status" value="1"/>
</dbReference>
<evidence type="ECO:0000259" key="11">
    <source>
        <dbReference type="PROSITE" id="PS51371"/>
    </source>
</evidence>
<dbReference type="InterPro" id="IPR005170">
    <property type="entry name" value="Transptr-assoc_dom"/>
</dbReference>
<dbReference type="InterPro" id="IPR044751">
    <property type="entry name" value="Ion_transp-like_CBS"/>
</dbReference>
<evidence type="ECO:0000256" key="1">
    <source>
        <dbReference type="ARBA" id="ARBA00004651"/>
    </source>
</evidence>
<dbReference type="PROSITE" id="PS51846">
    <property type="entry name" value="CNNM"/>
    <property type="match status" value="1"/>
</dbReference>
<dbReference type="InterPro" id="IPR016169">
    <property type="entry name" value="FAD-bd_PCMH_sub2"/>
</dbReference>
<feature type="transmembrane region" description="Helical" evidence="10">
    <location>
        <begin position="155"/>
        <end position="177"/>
    </location>
</feature>
<name>F8GML3_CUPNN</name>
<feature type="domain" description="CNNM transmembrane" evidence="12">
    <location>
        <begin position="11"/>
        <end position="212"/>
    </location>
</feature>
<dbReference type="Pfam" id="PF00571">
    <property type="entry name" value="CBS"/>
    <property type="match status" value="2"/>
</dbReference>
<evidence type="ECO:0000256" key="3">
    <source>
        <dbReference type="ARBA" id="ARBA00022692"/>
    </source>
</evidence>
<evidence type="ECO:0000256" key="2">
    <source>
        <dbReference type="ARBA" id="ARBA00022475"/>
    </source>
</evidence>
<keyword evidence="6 8" id="KW-0129">CBS domain</keyword>
<dbReference type="AlphaFoldDB" id="F8GML3"/>
<dbReference type="SMART" id="SM00116">
    <property type="entry name" value="CBS"/>
    <property type="match status" value="2"/>
</dbReference>
<dbReference type="Gene3D" id="3.10.580.10">
    <property type="entry name" value="CBS-domain"/>
    <property type="match status" value="1"/>
</dbReference>
<keyword evidence="3 9" id="KW-0812">Transmembrane</keyword>
<dbReference type="HOGENOM" id="CLU_015237_4_0_4"/>
<dbReference type="Pfam" id="PF03471">
    <property type="entry name" value="CorC_HlyC"/>
    <property type="match status" value="1"/>
</dbReference>
<feature type="transmembrane region" description="Helical" evidence="10">
    <location>
        <begin position="19"/>
        <end position="40"/>
    </location>
</feature>
<feature type="domain" description="CBS" evidence="11">
    <location>
        <begin position="295"/>
        <end position="353"/>
    </location>
</feature>
<evidence type="ECO:0000256" key="7">
    <source>
        <dbReference type="ARBA" id="ARBA00023136"/>
    </source>
</evidence>
<dbReference type="GO" id="GO:0050660">
    <property type="term" value="F:flavin adenine dinucleotide binding"/>
    <property type="evidence" value="ECO:0007669"/>
    <property type="project" value="InterPro"/>
</dbReference>
<dbReference type="Proteomes" id="UP000006798">
    <property type="component" value="Chromosome 2"/>
</dbReference>
<dbReference type="PANTHER" id="PTHR43099">
    <property type="entry name" value="UPF0053 PROTEIN YRKA"/>
    <property type="match status" value="1"/>
</dbReference>
<keyword evidence="5 9" id="KW-1133">Transmembrane helix</keyword>
<evidence type="ECO:0000313" key="13">
    <source>
        <dbReference type="EMBL" id="AEI80151.1"/>
    </source>
</evidence>
<reference evidence="13 14" key="1">
    <citation type="journal article" date="2011" name="J. Bacteriol.">
        <title>Complete genome sequence of the type strain Cupriavidus necator N-1.</title>
        <authorList>
            <person name="Poehlein A."/>
            <person name="Kusian B."/>
            <person name="Friedrich B."/>
            <person name="Daniel R."/>
            <person name="Bowien B."/>
        </authorList>
    </citation>
    <scope>NUCLEOTIDE SEQUENCE [LARGE SCALE GENOMIC DNA]</scope>
    <source>
        <strain evidence="14">ATCC 43291 / DSM 13513 / CCUG 52238 / LMG 8453 / N-1</strain>
    </source>
</reference>
<dbReference type="PANTHER" id="PTHR43099:SF5">
    <property type="entry name" value="HLYC_CORC FAMILY TRANSPORTER"/>
    <property type="match status" value="1"/>
</dbReference>
<keyword evidence="2" id="KW-1003">Cell membrane</keyword>
<proteinExistence type="predicted"/>
<sequence length="453" mass="49531">MVCLVLSIHTQRARTLMEIAILLALILLNGLFAMSEIALVTARKARLQRQIENGDRGAIAAVQLGEDPTRFLSTVQIGITSIGVLNGVVGESTLAQPLGLWLQGFGLSPNTSGYVATAIVVAGLTYFSIVLGELVPKRLGQMAPEAIARLVARPIGWLAVASTPFVKLLSSSTRLVLRMLGTKVDRGPGVTEEEIHALLVEGSEAGVIEQHEHTMVRNVFRLDDRQLASLMVPRGDVVYLDVEETLDENLHRIEESDHSRFPVVRGGMHDIIGVVSARQLLARRLRGEEADLKAAAQPAVFVPESVTGMELLENFRGSGGQMAFVIDEYGEVLGLVTLQDLIEAITGEFKADAAGEEWAVQRDDGSWLLDGLIPIPELKDRIGLRQVPEEEKERYHTLSGMLLLLLGRLPQIADSVQWGDWRFEIVDMDGKRIDKVLAARLPPQEGPEEETTG</sequence>
<evidence type="ECO:0000256" key="6">
    <source>
        <dbReference type="ARBA" id="ARBA00023122"/>
    </source>
</evidence>